<dbReference type="GO" id="GO:0046872">
    <property type="term" value="F:metal ion binding"/>
    <property type="evidence" value="ECO:0007669"/>
    <property type="project" value="UniProtKB-KW"/>
</dbReference>
<protein>
    <recommendedName>
        <fullName evidence="5">Plant heme peroxidase family profile domain-containing protein</fullName>
    </recommendedName>
</protein>
<dbReference type="GO" id="GO:0020037">
    <property type="term" value="F:heme binding"/>
    <property type="evidence" value="ECO:0007669"/>
    <property type="project" value="InterPro"/>
</dbReference>
<proteinExistence type="inferred from homology"/>
<dbReference type="GO" id="GO:0034599">
    <property type="term" value="P:cellular response to oxidative stress"/>
    <property type="evidence" value="ECO:0007669"/>
    <property type="project" value="InterPro"/>
</dbReference>
<comment type="caution">
    <text evidence="6">The sequence shown here is derived from an EMBL/GenBank/DDBJ whole genome shotgun (WGS) entry which is preliminary data.</text>
</comment>
<sequence length="337" mass="36541">MMPLTTLFDFNPSPLCSASSSYSRSSQFKFNSPSVSQRSLLTTVESRASTPRASTRIAIATNNNDSGSARNRFCVSSRRRALAFVATLPTILLLNEPSLKGFVAKADGLATSEYLLMKEEVRKVLSKGNAAGVLRLVFHDAGTFDMDDNSGGMNGSIVYELDRPENILDKAKTEVDAIRPASWADMIAVAGAEAVSVCGGPTIPVPLGRLDSMEPDPEGKLPQESLDAPSLKQCFQRKGLTTQDLVALSGAHTVGNKGFGNPTVFDNAYFKILLQKPWKSSGGMPSMIGLPSDRALADDDECLRWITKYAESENMFFEDFKTAYIKLVNSGAKWKNS</sequence>
<name>A0A8T1Q6L6_CARIL</name>
<dbReference type="InterPro" id="IPR002016">
    <property type="entry name" value="Haem_peroxidase"/>
</dbReference>
<organism evidence="6 7">
    <name type="scientific">Carya illinoinensis</name>
    <name type="common">Pecan</name>
    <dbReference type="NCBI Taxonomy" id="32201"/>
    <lineage>
        <taxon>Eukaryota</taxon>
        <taxon>Viridiplantae</taxon>
        <taxon>Streptophyta</taxon>
        <taxon>Embryophyta</taxon>
        <taxon>Tracheophyta</taxon>
        <taxon>Spermatophyta</taxon>
        <taxon>Magnoliopsida</taxon>
        <taxon>eudicotyledons</taxon>
        <taxon>Gunneridae</taxon>
        <taxon>Pentapetalae</taxon>
        <taxon>rosids</taxon>
        <taxon>fabids</taxon>
        <taxon>Fagales</taxon>
        <taxon>Juglandaceae</taxon>
        <taxon>Carya</taxon>
    </lineage>
</organism>
<dbReference type="InterPro" id="IPR044831">
    <property type="entry name" value="Ccp1-like"/>
</dbReference>
<keyword evidence="3" id="KW-0560">Oxidoreductase</keyword>
<evidence type="ECO:0000259" key="5">
    <source>
        <dbReference type="PROSITE" id="PS50873"/>
    </source>
</evidence>
<dbReference type="InterPro" id="IPR019794">
    <property type="entry name" value="Peroxidases_AS"/>
</dbReference>
<evidence type="ECO:0000256" key="4">
    <source>
        <dbReference type="ARBA" id="ARBA00023004"/>
    </source>
</evidence>
<dbReference type="PROSITE" id="PS50873">
    <property type="entry name" value="PEROXIDASE_4"/>
    <property type="match status" value="1"/>
</dbReference>
<dbReference type="AlphaFoldDB" id="A0A8T1Q6L6"/>
<keyword evidence="2" id="KW-0479">Metal-binding</keyword>
<evidence type="ECO:0000256" key="2">
    <source>
        <dbReference type="ARBA" id="ARBA00022723"/>
    </source>
</evidence>
<keyword evidence="7" id="KW-1185">Reference proteome</keyword>
<accession>A0A8T1Q6L6</accession>
<dbReference type="EMBL" id="CM031815">
    <property type="protein sequence ID" value="KAG6649602.1"/>
    <property type="molecule type" value="Genomic_DNA"/>
</dbReference>
<evidence type="ECO:0000313" key="6">
    <source>
        <dbReference type="EMBL" id="KAG6649602.1"/>
    </source>
</evidence>
<dbReference type="Proteomes" id="UP000811609">
    <property type="component" value="Chromosome 7"/>
</dbReference>
<reference evidence="6" key="1">
    <citation type="submission" date="2020-12" db="EMBL/GenBank/DDBJ databases">
        <title>WGS assembly of Carya illinoinensis cv. Pawnee.</title>
        <authorList>
            <person name="Platts A."/>
            <person name="Shu S."/>
            <person name="Wright S."/>
            <person name="Barry K."/>
            <person name="Edger P."/>
            <person name="Pires J.C."/>
            <person name="Schmutz J."/>
        </authorList>
    </citation>
    <scope>NUCLEOTIDE SEQUENCE</scope>
    <source>
        <tissue evidence="6">Leaf</tissue>
    </source>
</reference>
<evidence type="ECO:0000256" key="3">
    <source>
        <dbReference type="ARBA" id="ARBA00023002"/>
    </source>
</evidence>
<feature type="domain" description="Plant heme peroxidase family profile" evidence="5">
    <location>
        <begin position="130"/>
        <end position="337"/>
    </location>
</feature>
<dbReference type="GO" id="GO:0000302">
    <property type="term" value="P:response to reactive oxygen species"/>
    <property type="evidence" value="ECO:0007669"/>
    <property type="project" value="TreeGrafter"/>
</dbReference>
<comment type="similarity">
    <text evidence="1">Belongs to the peroxidase family. Ascorbate peroxidase subfamily.</text>
</comment>
<dbReference type="PROSITE" id="PS00436">
    <property type="entry name" value="PEROXIDASE_2"/>
    <property type="match status" value="1"/>
</dbReference>
<keyword evidence="4" id="KW-0408">Iron</keyword>
<dbReference type="PANTHER" id="PTHR31356">
    <property type="entry name" value="THYLAKOID LUMENAL 29 KDA PROTEIN, CHLOROPLASTIC-RELATED"/>
    <property type="match status" value="1"/>
</dbReference>
<dbReference type="Pfam" id="PF00141">
    <property type="entry name" value="peroxidase"/>
    <property type="match status" value="1"/>
</dbReference>
<dbReference type="FunFam" id="1.10.420.10:FF:000011">
    <property type="entry name" value="Adenylate/guanylate cyclase"/>
    <property type="match status" value="1"/>
</dbReference>
<dbReference type="PANTHER" id="PTHR31356:SF8">
    <property type="entry name" value="L-ASCORBATE PEROXIDASE 6-RELATED"/>
    <property type="match status" value="1"/>
</dbReference>
<gene>
    <name evidence="6" type="ORF">CIPAW_07G223200</name>
</gene>
<dbReference type="FunFam" id="1.10.520.10:FF:000011">
    <property type="entry name" value="L-ascorbate peroxidase"/>
    <property type="match status" value="1"/>
</dbReference>
<dbReference type="GO" id="GO:0004601">
    <property type="term" value="F:peroxidase activity"/>
    <property type="evidence" value="ECO:0007669"/>
    <property type="project" value="InterPro"/>
</dbReference>
<dbReference type="GO" id="GO:0042744">
    <property type="term" value="P:hydrogen peroxide catabolic process"/>
    <property type="evidence" value="ECO:0007669"/>
    <property type="project" value="TreeGrafter"/>
</dbReference>
<evidence type="ECO:0000313" key="7">
    <source>
        <dbReference type="Proteomes" id="UP000811609"/>
    </source>
</evidence>
<dbReference type="InterPro" id="IPR019793">
    <property type="entry name" value="Peroxidases_heam-ligand_BS"/>
</dbReference>
<evidence type="ECO:0000256" key="1">
    <source>
        <dbReference type="ARBA" id="ARBA00006873"/>
    </source>
</evidence>
<dbReference type="PROSITE" id="PS00435">
    <property type="entry name" value="PEROXIDASE_1"/>
    <property type="match status" value="1"/>
</dbReference>